<protein>
    <submittedName>
        <fullName evidence="1">Uncharacterized protein</fullName>
    </submittedName>
</protein>
<dbReference type="EMBL" id="AVOT02035961">
    <property type="protein sequence ID" value="MBW0530391.1"/>
    <property type="molecule type" value="Genomic_DNA"/>
</dbReference>
<organism evidence="1 2">
    <name type="scientific">Austropuccinia psidii MF-1</name>
    <dbReference type="NCBI Taxonomy" id="1389203"/>
    <lineage>
        <taxon>Eukaryota</taxon>
        <taxon>Fungi</taxon>
        <taxon>Dikarya</taxon>
        <taxon>Basidiomycota</taxon>
        <taxon>Pucciniomycotina</taxon>
        <taxon>Pucciniomycetes</taxon>
        <taxon>Pucciniales</taxon>
        <taxon>Sphaerophragmiaceae</taxon>
        <taxon>Austropuccinia</taxon>
    </lineage>
</organism>
<accession>A0A9Q3F4R2</accession>
<reference evidence="1" key="1">
    <citation type="submission" date="2021-03" db="EMBL/GenBank/DDBJ databases">
        <title>Draft genome sequence of rust myrtle Austropuccinia psidii MF-1, a brazilian biotype.</title>
        <authorList>
            <person name="Quecine M.C."/>
            <person name="Pachon D.M.R."/>
            <person name="Bonatelli M.L."/>
            <person name="Correr F.H."/>
            <person name="Franceschini L.M."/>
            <person name="Leite T.F."/>
            <person name="Margarido G.R.A."/>
            <person name="Almeida C.A."/>
            <person name="Ferrarezi J.A."/>
            <person name="Labate C.A."/>
        </authorList>
    </citation>
    <scope>NUCLEOTIDE SEQUENCE</scope>
    <source>
        <strain evidence="1">MF-1</strain>
    </source>
</reference>
<dbReference type="AlphaFoldDB" id="A0A9Q3F4R2"/>
<comment type="caution">
    <text evidence="1">The sequence shown here is derived from an EMBL/GenBank/DDBJ whole genome shotgun (WGS) entry which is preliminary data.</text>
</comment>
<keyword evidence="2" id="KW-1185">Reference proteome</keyword>
<dbReference type="OrthoDB" id="3344688at2759"/>
<evidence type="ECO:0000313" key="1">
    <source>
        <dbReference type="EMBL" id="MBW0530391.1"/>
    </source>
</evidence>
<name>A0A9Q3F4R2_9BASI</name>
<dbReference type="Proteomes" id="UP000765509">
    <property type="component" value="Unassembled WGS sequence"/>
</dbReference>
<gene>
    <name evidence="1" type="ORF">O181_070106</name>
</gene>
<proteinExistence type="predicted"/>
<sequence length="103" mass="11502">MALGLVARHGKWAANLLEDMIGTSDPFHLLCDNTSAIKIAEDCSSNKCTKHSDREFFITNKPLQNRMALLGWVHTGNMYADIMKKPLGSVLHQQLSNKVLHGR</sequence>
<evidence type="ECO:0000313" key="2">
    <source>
        <dbReference type="Proteomes" id="UP000765509"/>
    </source>
</evidence>